<evidence type="ECO:0000313" key="3">
    <source>
        <dbReference type="Proteomes" id="UP000319663"/>
    </source>
</evidence>
<keyword evidence="3" id="KW-1185">Reference proteome</keyword>
<feature type="compositionally biased region" description="Polar residues" evidence="1">
    <location>
        <begin position="389"/>
        <end position="404"/>
    </location>
</feature>
<feature type="compositionally biased region" description="Polar residues" evidence="1">
    <location>
        <begin position="232"/>
        <end position="246"/>
    </location>
</feature>
<feature type="compositionally biased region" description="Basic and acidic residues" evidence="1">
    <location>
        <begin position="363"/>
        <end position="387"/>
    </location>
</feature>
<dbReference type="OrthoDB" id="5377213at2759"/>
<reference evidence="2 3" key="1">
    <citation type="submission" date="2019-06" db="EMBL/GenBank/DDBJ databases">
        <title>Wine fermentation using esterase from Monascus purpureus.</title>
        <authorList>
            <person name="Geng C."/>
            <person name="Zhang Y."/>
        </authorList>
    </citation>
    <scope>NUCLEOTIDE SEQUENCE [LARGE SCALE GENOMIC DNA]</scope>
    <source>
        <strain evidence="2">HQ1</strain>
    </source>
</reference>
<accession>A0A507QMG3</accession>
<gene>
    <name evidence="2" type="ORF">MPDQ_003874</name>
</gene>
<organism evidence="2 3">
    <name type="scientific">Monascus purpureus</name>
    <name type="common">Red mold</name>
    <name type="synonym">Monascus anka</name>
    <dbReference type="NCBI Taxonomy" id="5098"/>
    <lineage>
        <taxon>Eukaryota</taxon>
        <taxon>Fungi</taxon>
        <taxon>Dikarya</taxon>
        <taxon>Ascomycota</taxon>
        <taxon>Pezizomycotina</taxon>
        <taxon>Eurotiomycetes</taxon>
        <taxon>Eurotiomycetidae</taxon>
        <taxon>Eurotiales</taxon>
        <taxon>Aspergillaceae</taxon>
        <taxon>Monascus</taxon>
    </lineage>
</organism>
<feature type="region of interest" description="Disordered" evidence="1">
    <location>
        <begin position="363"/>
        <end position="437"/>
    </location>
</feature>
<sequence>MARADLNFIQDSTSPVAKHVQIGSSSCASDSASNAHSIYPNDSGISGWESLHDDSCSTNRPPLKLSDSQGFIPSLNASEFPPLEHRGRISLQPRRANTDPVSYGQSWRSFGVHQPIEQYTSDPPIGSYNHSLQKTKSVRAKVNVKPLLKRLSRDASQSTSLDLSRSSLEYEGLGIYTNFDKGGLQGDYYGGSLGRRTVSGLHHRSTSRASQFSAGSSGVTKPTSHYIHPIRQTPSVYTPLSQSYQTSSAESDDSGDAGLFLDGEPTTLSGSDGFHSLQRPRLSLQTHRNSFTGLPGMSQTSVAGRHSFGYSRDNSGNLDSPSQNSRSSLDFVFRPKQRANTDPISRAATIQAARKAFEEKEAAKARKFERQQMKAEERQMRRQEKQLSHRTSTDYQMVGTSSENAAPENDLSEKLASPEPDVSSPAQSKSPSWRSQSKSRWMLFVTWLQTRVFKLRRRLRKPH</sequence>
<proteinExistence type="predicted"/>
<feature type="compositionally biased region" description="Polar residues" evidence="1">
    <location>
        <begin position="312"/>
        <end position="327"/>
    </location>
</feature>
<feature type="region of interest" description="Disordered" evidence="1">
    <location>
        <begin position="288"/>
        <end position="327"/>
    </location>
</feature>
<dbReference type="EMBL" id="VIFY01000242">
    <property type="protein sequence ID" value="TQB68180.1"/>
    <property type="molecule type" value="Genomic_DNA"/>
</dbReference>
<name>A0A507QMG3_MONPU</name>
<evidence type="ECO:0000256" key="1">
    <source>
        <dbReference type="SAM" id="MobiDB-lite"/>
    </source>
</evidence>
<comment type="caution">
    <text evidence="2">The sequence shown here is derived from an EMBL/GenBank/DDBJ whole genome shotgun (WGS) entry which is preliminary data.</text>
</comment>
<protein>
    <submittedName>
        <fullName evidence="2">Uncharacterized protein</fullName>
    </submittedName>
</protein>
<dbReference type="Proteomes" id="UP000319663">
    <property type="component" value="Unassembled WGS sequence"/>
</dbReference>
<feature type="region of interest" description="Disordered" evidence="1">
    <location>
        <begin position="199"/>
        <end position="265"/>
    </location>
</feature>
<dbReference type="AlphaFoldDB" id="A0A507QMG3"/>
<feature type="compositionally biased region" description="Low complexity" evidence="1">
    <location>
        <begin position="427"/>
        <end position="437"/>
    </location>
</feature>
<feature type="compositionally biased region" description="Polar residues" evidence="1">
    <location>
        <begin position="288"/>
        <end position="302"/>
    </location>
</feature>
<evidence type="ECO:0000313" key="2">
    <source>
        <dbReference type="EMBL" id="TQB68180.1"/>
    </source>
</evidence>
<feature type="compositionally biased region" description="Polar residues" evidence="1">
    <location>
        <begin position="207"/>
        <end position="223"/>
    </location>
</feature>